<keyword evidence="2 10" id="KW-0813">Transport</keyword>
<evidence type="ECO:0000256" key="10">
    <source>
        <dbReference type="HAMAP-Rule" id="MF_01207"/>
    </source>
</evidence>
<dbReference type="AlphaFoldDB" id="A0A0N0IAQ4"/>
<feature type="transmembrane region" description="Helical" evidence="10">
    <location>
        <begin position="152"/>
        <end position="171"/>
    </location>
</feature>
<dbReference type="RefSeq" id="WP_053908517.1">
    <property type="nucleotide sequence ID" value="NZ_CAWMUS010000018.1"/>
</dbReference>
<dbReference type="GO" id="GO:0030091">
    <property type="term" value="P:protein repair"/>
    <property type="evidence" value="ECO:0007669"/>
    <property type="project" value="UniProtKB-UniRule"/>
</dbReference>
<comment type="function">
    <text evidence="10">Part of the MsrPQ system that repairs oxidized periplasmic proteins containing methionine sulfoxide residues (Met-O), using respiratory chain electrons. Thus protects these proteins from oxidative-stress damage caused by reactive species of oxygen and chlorine generated by the host defense mechanisms. MsrPQ is essential for the maintenance of envelope integrity under bleach stress, rescuing a wide series of structurally unrelated periplasmic proteins from methionine oxidation. MsrQ provides electrons for reduction to the reductase catalytic subunit MsrP, using the quinone pool of the respiratory chain.</text>
</comment>
<accession>A0A0N0IAQ4</accession>
<keyword evidence="5 10" id="KW-0812">Transmembrane</keyword>
<keyword evidence="9 10" id="KW-0472">Membrane</keyword>
<dbReference type="PANTHER" id="PTHR36964">
    <property type="entry name" value="PROTEIN-METHIONINE-SULFOXIDE REDUCTASE HEME-BINDING SUBUNIT MSRQ"/>
    <property type="match status" value="1"/>
</dbReference>
<sequence>MPQKNRWLIWLTKGIGHLIALLPLLELIFLIRMDQLGADPAKDIQHFTGISALRILILIALIPLLARLFQFTALFEVRKLLGLWCFVWAILHLSSYLVLEIGINDLSLFFAEVFSRVYLILGAIGWLCLLVMAISSLDPIKNRLGLWWKKIHLLLYPTLLLVLCHFILSLKTLTPEPFIYLALISCSFIYRRWSTKK</sequence>
<comment type="similarity">
    <text evidence="10">Belongs to the MsrQ family.</text>
</comment>
<comment type="subunit">
    <text evidence="10">Heterodimer of a catalytic subunit (MsrP) and a heme-binding subunit (MsrQ).</text>
</comment>
<dbReference type="GO" id="GO:0016679">
    <property type="term" value="F:oxidoreductase activity, acting on diphenols and related substances as donors"/>
    <property type="evidence" value="ECO:0007669"/>
    <property type="project" value="TreeGrafter"/>
</dbReference>
<organism evidence="12 13">
    <name type="scientific">Moellerella wisconsensis ATCC 35017</name>
    <dbReference type="NCBI Taxonomy" id="1354267"/>
    <lineage>
        <taxon>Bacteria</taxon>
        <taxon>Pseudomonadati</taxon>
        <taxon>Pseudomonadota</taxon>
        <taxon>Gammaproteobacteria</taxon>
        <taxon>Enterobacterales</taxon>
        <taxon>Morganellaceae</taxon>
        <taxon>Moellerella</taxon>
    </lineage>
</organism>
<keyword evidence="3 10" id="KW-0349">Heme</keyword>
<dbReference type="Pfam" id="PF01794">
    <property type="entry name" value="Ferric_reduct"/>
    <property type="match status" value="1"/>
</dbReference>
<dbReference type="PANTHER" id="PTHR36964:SF1">
    <property type="entry name" value="PROTEIN-METHIONINE-SULFOXIDE REDUCTASE HEME-BINDING SUBUNIT MSRQ"/>
    <property type="match status" value="1"/>
</dbReference>
<evidence type="ECO:0000256" key="8">
    <source>
        <dbReference type="ARBA" id="ARBA00023004"/>
    </source>
</evidence>
<feature type="transmembrane region" description="Helical" evidence="10">
    <location>
        <begin position="119"/>
        <end position="140"/>
    </location>
</feature>
<evidence type="ECO:0000256" key="1">
    <source>
        <dbReference type="ARBA" id="ARBA00004141"/>
    </source>
</evidence>
<dbReference type="HAMAP" id="MF_01207">
    <property type="entry name" value="MsrQ"/>
    <property type="match status" value="1"/>
</dbReference>
<keyword evidence="10" id="KW-0479">Metal-binding</keyword>
<dbReference type="GO" id="GO:0009055">
    <property type="term" value="F:electron transfer activity"/>
    <property type="evidence" value="ECO:0007669"/>
    <property type="project" value="UniProtKB-UniRule"/>
</dbReference>
<evidence type="ECO:0000256" key="3">
    <source>
        <dbReference type="ARBA" id="ARBA00022617"/>
    </source>
</evidence>
<proteinExistence type="inferred from homology"/>
<dbReference type="GO" id="GO:0046872">
    <property type="term" value="F:metal ion binding"/>
    <property type="evidence" value="ECO:0007669"/>
    <property type="project" value="UniProtKB-KW"/>
</dbReference>
<feature type="transmembrane region" description="Helical" evidence="10">
    <location>
        <begin position="81"/>
        <end position="99"/>
    </location>
</feature>
<keyword evidence="7 10" id="KW-1133">Transmembrane helix</keyword>
<evidence type="ECO:0000313" key="13">
    <source>
        <dbReference type="Proteomes" id="UP000053226"/>
    </source>
</evidence>
<evidence type="ECO:0000256" key="4">
    <source>
        <dbReference type="ARBA" id="ARBA00022643"/>
    </source>
</evidence>
<feature type="transmembrane region" description="Helical" evidence="10">
    <location>
        <begin position="7"/>
        <end position="31"/>
    </location>
</feature>
<keyword evidence="4 10" id="KW-0288">FMN</keyword>
<gene>
    <name evidence="10" type="primary">msrQ</name>
    <name evidence="12" type="ORF">M992_2089</name>
</gene>
<dbReference type="InterPro" id="IPR022837">
    <property type="entry name" value="MsrQ-like"/>
</dbReference>
<comment type="cofactor">
    <cofactor evidence="10">
        <name>heme b</name>
        <dbReference type="ChEBI" id="CHEBI:60344"/>
    </cofactor>
    <text evidence="10">Binds 1 heme b (iron(II)-protoporphyrin IX) group per subunit.</text>
</comment>
<feature type="transmembrane region" description="Helical" evidence="10">
    <location>
        <begin position="51"/>
        <end position="69"/>
    </location>
</feature>
<reference evidence="12 13" key="1">
    <citation type="submission" date="2015-07" db="EMBL/GenBank/DDBJ databases">
        <title>ATOL: Assembling a taxonomically balanced genome-scale reconstruction of the evolutionary history of the Enterobacteriaceae.</title>
        <authorList>
            <person name="Plunkett G.III."/>
            <person name="Neeno-Eckwall E.C."/>
            <person name="Glasner J.D."/>
            <person name="Perna N.T."/>
        </authorList>
    </citation>
    <scope>NUCLEOTIDE SEQUENCE [LARGE SCALE GENOMIC DNA]</scope>
    <source>
        <strain evidence="12 13">ATCC 35017</strain>
    </source>
</reference>
<comment type="cofactor">
    <cofactor evidence="10">
        <name>FMN</name>
        <dbReference type="ChEBI" id="CHEBI:58210"/>
    </cofactor>
    <text evidence="10">Binds 1 FMN per subunit.</text>
</comment>
<dbReference type="GO" id="GO:0010181">
    <property type="term" value="F:FMN binding"/>
    <property type="evidence" value="ECO:0007669"/>
    <property type="project" value="UniProtKB-UniRule"/>
</dbReference>
<dbReference type="EMBL" id="LGAA01000018">
    <property type="protein sequence ID" value="KPD02931.1"/>
    <property type="molecule type" value="Genomic_DNA"/>
</dbReference>
<dbReference type="OrthoDB" id="9788328at2"/>
<dbReference type="GO" id="GO:0005886">
    <property type="term" value="C:plasma membrane"/>
    <property type="evidence" value="ECO:0007669"/>
    <property type="project" value="UniProtKB-SubCell"/>
</dbReference>
<evidence type="ECO:0000256" key="9">
    <source>
        <dbReference type="ARBA" id="ARBA00023136"/>
    </source>
</evidence>
<dbReference type="InterPro" id="IPR013130">
    <property type="entry name" value="Fe3_Rdtase_TM_dom"/>
</dbReference>
<feature type="transmembrane region" description="Helical" evidence="10">
    <location>
        <begin position="177"/>
        <end position="193"/>
    </location>
</feature>
<dbReference type="GO" id="GO:0020037">
    <property type="term" value="F:heme binding"/>
    <property type="evidence" value="ECO:0007669"/>
    <property type="project" value="UniProtKB-UniRule"/>
</dbReference>
<keyword evidence="13" id="KW-1185">Reference proteome</keyword>
<feature type="domain" description="Ferric oxidoreductase" evidence="11">
    <location>
        <begin position="49"/>
        <end position="162"/>
    </location>
</feature>
<evidence type="ECO:0000259" key="11">
    <source>
        <dbReference type="Pfam" id="PF01794"/>
    </source>
</evidence>
<dbReference type="Proteomes" id="UP000053226">
    <property type="component" value="Unassembled WGS sequence"/>
</dbReference>
<keyword evidence="8 10" id="KW-0408">Iron</keyword>
<name>A0A0N0IAQ4_9GAMM</name>
<evidence type="ECO:0000256" key="5">
    <source>
        <dbReference type="ARBA" id="ARBA00022692"/>
    </source>
</evidence>
<evidence type="ECO:0000256" key="7">
    <source>
        <dbReference type="ARBA" id="ARBA00022989"/>
    </source>
</evidence>
<keyword evidence="6 10" id="KW-0249">Electron transport</keyword>
<protein>
    <recommendedName>
        <fullName evidence="10">Protein-methionine-sulfoxide reductase heme-binding subunit MsrQ</fullName>
    </recommendedName>
    <alternativeName>
        <fullName evidence="10">Flavocytochrome MsrQ</fullName>
    </alternativeName>
</protein>
<keyword evidence="10" id="KW-1003">Cell membrane</keyword>
<keyword evidence="10" id="KW-0285">Flavoprotein</keyword>
<comment type="caution">
    <text evidence="12">The sequence shown here is derived from an EMBL/GenBank/DDBJ whole genome shotgun (WGS) entry which is preliminary data.</text>
</comment>
<evidence type="ECO:0000313" key="12">
    <source>
        <dbReference type="EMBL" id="KPD02931.1"/>
    </source>
</evidence>
<evidence type="ECO:0000256" key="6">
    <source>
        <dbReference type="ARBA" id="ARBA00022982"/>
    </source>
</evidence>
<comment type="subcellular location">
    <subcellularLocation>
        <location evidence="10">Cell membrane</location>
        <topology evidence="10">Multi-pass membrane protein</topology>
    </subcellularLocation>
    <subcellularLocation>
        <location evidence="1">Membrane</location>
        <topology evidence="1">Multi-pass membrane protein</topology>
    </subcellularLocation>
</comment>
<evidence type="ECO:0000256" key="2">
    <source>
        <dbReference type="ARBA" id="ARBA00022448"/>
    </source>
</evidence>